<keyword evidence="6" id="KW-0808">Transferase</keyword>
<evidence type="ECO:0000256" key="8">
    <source>
        <dbReference type="ARBA" id="ARBA00022777"/>
    </source>
</evidence>
<keyword evidence="8" id="KW-0418">Kinase</keyword>
<dbReference type="PROSITE" id="PS50109">
    <property type="entry name" value="HIS_KIN"/>
    <property type="match status" value="1"/>
</dbReference>
<evidence type="ECO:0000256" key="9">
    <source>
        <dbReference type="ARBA" id="ARBA00022840"/>
    </source>
</evidence>
<dbReference type="FunFam" id="1.10.287.130:FF:000008">
    <property type="entry name" value="Two-component sensor histidine kinase"/>
    <property type="match status" value="1"/>
</dbReference>
<dbReference type="SUPFAM" id="SSF158472">
    <property type="entry name" value="HAMP domain-like"/>
    <property type="match status" value="1"/>
</dbReference>
<dbReference type="CDD" id="cd06225">
    <property type="entry name" value="HAMP"/>
    <property type="match status" value="1"/>
</dbReference>
<dbReference type="Pfam" id="PF00672">
    <property type="entry name" value="HAMP"/>
    <property type="match status" value="1"/>
</dbReference>
<dbReference type="SUPFAM" id="SSF55874">
    <property type="entry name" value="ATPase domain of HSP90 chaperone/DNA topoisomerase II/histidine kinase"/>
    <property type="match status" value="1"/>
</dbReference>
<keyword evidence="16" id="KW-1185">Reference proteome</keyword>
<proteinExistence type="predicted"/>
<dbReference type="Gene3D" id="3.30.565.10">
    <property type="entry name" value="Histidine kinase-like ATPase, C-terminal domain"/>
    <property type="match status" value="1"/>
</dbReference>
<dbReference type="InterPro" id="IPR005467">
    <property type="entry name" value="His_kinase_dom"/>
</dbReference>
<dbReference type="Gene3D" id="1.10.287.130">
    <property type="match status" value="1"/>
</dbReference>
<keyword evidence="9" id="KW-0067">ATP-binding</keyword>
<evidence type="ECO:0000313" key="16">
    <source>
        <dbReference type="Proteomes" id="UP000663505"/>
    </source>
</evidence>
<organism evidence="15 16">
    <name type="scientific">Alicyclobacillus mengziensis</name>
    <dbReference type="NCBI Taxonomy" id="2931921"/>
    <lineage>
        <taxon>Bacteria</taxon>
        <taxon>Bacillati</taxon>
        <taxon>Bacillota</taxon>
        <taxon>Bacilli</taxon>
        <taxon>Bacillales</taxon>
        <taxon>Alicyclobacillaceae</taxon>
        <taxon>Alicyclobacillus</taxon>
    </lineage>
</organism>
<name>A0A9X7Z7V7_9BACL</name>
<dbReference type="KEGG" id="afx:JZ786_01190"/>
<feature type="domain" description="HAMP" evidence="14">
    <location>
        <begin position="211"/>
        <end position="263"/>
    </location>
</feature>
<feature type="transmembrane region" description="Helical" evidence="12">
    <location>
        <begin position="189"/>
        <end position="209"/>
    </location>
</feature>
<dbReference type="InterPro" id="IPR004358">
    <property type="entry name" value="Sig_transdc_His_kin-like_C"/>
</dbReference>
<dbReference type="PRINTS" id="PR00344">
    <property type="entry name" value="BCTRLSENSOR"/>
</dbReference>
<dbReference type="Gene3D" id="1.10.8.500">
    <property type="entry name" value="HAMP domain in histidine kinase"/>
    <property type="match status" value="1"/>
</dbReference>
<dbReference type="GO" id="GO:0000155">
    <property type="term" value="F:phosphorelay sensor kinase activity"/>
    <property type="evidence" value="ECO:0007669"/>
    <property type="project" value="InterPro"/>
</dbReference>
<protein>
    <recommendedName>
        <fullName evidence="3">histidine kinase</fullName>
        <ecNumber evidence="3">2.7.13.3</ecNumber>
    </recommendedName>
</protein>
<evidence type="ECO:0000256" key="10">
    <source>
        <dbReference type="ARBA" id="ARBA00023012"/>
    </source>
</evidence>
<keyword evidence="11 12" id="KW-0472">Membrane</keyword>
<keyword evidence="5" id="KW-0597">Phosphoprotein</keyword>
<keyword evidence="4" id="KW-1003">Cell membrane</keyword>
<accession>A0A9X7Z7V7</accession>
<feature type="domain" description="Histidine kinase" evidence="13">
    <location>
        <begin position="379"/>
        <end position="596"/>
    </location>
</feature>
<keyword evidence="12" id="KW-0812">Transmembrane</keyword>
<dbReference type="SMART" id="SM00304">
    <property type="entry name" value="HAMP"/>
    <property type="match status" value="1"/>
</dbReference>
<comment type="catalytic activity">
    <reaction evidence="1">
        <text>ATP + protein L-histidine = ADP + protein N-phospho-L-histidine.</text>
        <dbReference type="EC" id="2.7.13.3"/>
    </reaction>
</comment>
<evidence type="ECO:0000259" key="13">
    <source>
        <dbReference type="PROSITE" id="PS50109"/>
    </source>
</evidence>
<dbReference type="Pfam" id="PF02518">
    <property type="entry name" value="HATPase_c"/>
    <property type="match status" value="1"/>
</dbReference>
<gene>
    <name evidence="15" type="ORF">JZ786_01190</name>
</gene>
<keyword evidence="10" id="KW-0902">Two-component regulatory system</keyword>
<dbReference type="EMBL" id="CP071182">
    <property type="protein sequence ID" value="QSO47701.1"/>
    <property type="molecule type" value="Genomic_DNA"/>
</dbReference>
<evidence type="ECO:0000256" key="12">
    <source>
        <dbReference type="SAM" id="Phobius"/>
    </source>
</evidence>
<dbReference type="InterPro" id="IPR003661">
    <property type="entry name" value="HisK_dim/P_dom"/>
</dbReference>
<evidence type="ECO:0000256" key="6">
    <source>
        <dbReference type="ARBA" id="ARBA00022679"/>
    </source>
</evidence>
<comment type="subcellular location">
    <subcellularLocation>
        <location evidence="2">Cell membrane</location>
        <topology evidence="2">Multi-pass membrane protein</topology>
    </subcellularLocation>
</comment>
<dbReference type="Proteomes" id="UP000663505">
    <property type="component" value="Chromosome"/>
</dbReference>
<dbReference type="SUPFAM" id="SSF55785">
    <property type="entry name" value="PYP-like sensor domain (PAS domain)"/>
    <property type="match status" value="1"/>
</dbReference>
<dbReference type="AlphaFoldDB" id="A0A9X7Z7V7"/>
<dbReference type="SMART" id="SM00387">
    <property type="entry name" value="HATPase_c"/>
    <property type="match status" value="1"/>
</dbReference>
<evidence type="ECO:0000256" key="3">
    <source>
        <dbReference type="ARBA" id="ARBA00012438"/>
    </source>
</evidence>
<dbReference type="InterPro" id="IPR003594">
    <property type="entry name" value="HATPase_dom"/>
</dbReference>
<evidence type="ECO:0000256" key="5">
    <source>
        <dbReference type="ARBA" id="ARBA00022553"/>
    </source>
</evidence>
<keyword evidence="7" id="KW-0547">Nucleotide-binding</keyword>
<dbReference type="FunFam" id="3.30.565.10:FF:000006">
    <property type="entry name" value="Sensor histidine kinase WalK"/>
    <property type="match status" value="1"/>
</dbReference>
<dbReference type="GO" id="GO:0005886">
    <property type="term" value="C:plasma membrane"/>
    <property type="evidence" value="ECO:0007669"/>
    <property type="project" value="UniProtKB-SubCell"/>
</dbReference>
<dbReference type="CDD" id="cd00082">
    <property type="entry name" value="HisKA"/>
    <property type="match status" value="1"/>
</dbReference>
<evidence type="ECO:0000256" key="7">
    <source>
        <dbReference type="ARBA" id="ARBA00022741"/>
    </source>
</evidence>
<evidence type="ECO:0000259" key="14">
    <source>
        <dbReference type="PROSITE" id="PS50885"/>
    </source>
</evidence>
<dbReference type="InterPro" id="IPR050351">
    <property type="entry name" value="BphY/WalK/GraS-like"/>
</dbReference>
<dbReference type="PROSITE" id="PS50885">
    <property type="entry name" value="HAMP"/>
    <property type="match status" value="1"/>
</dbReference>
<dbReference type="InterPro" id="IPR036097">
    <property type="entry name" value="HisK_dim/P_sf"/>
</dbReference>
<dbReference type="InterPro" id="IPR035965">
    <property type="entry name" value="PAS-like_dom_sf"/>
</dbReference>
<evidence type="ECO:0000256" key="4">
    <source>
        <dbReference type="ARBA" id="ARBA00022475"/>
    </source>
</evidence>
<reference evidence="15 16" key="1">
    <citation type="submission" date="2021-02" db="EMBL/GenBank/DDBJ databases">
        <title>Alicyclobacillus curvatus sp. nov. and Alicyclobacillus mengziensis sp. nov., two acidophilic bacteria isolated from acid mine drainage.</title>
        <authorList>
            <person name="Huang Y."/>
        </authorList>
    </citation>
    <scope>NUCLEOTIDE SEQUENCE [LARGE SCALE GENOMIC DNA]</scope>
    <source>
        <strain evidence="15 16">S30H14</strain>
    </source>
</reference>
<dbReference type="CDD" id="cd00075">
    <property type="entry name" value="HATPase"/>
    <property type="match status" value="1"/>
</dbReference>
<dbReference type="InterPro" id="IPR036890">
    <property type="entry name" value="HATPase_C_sf"/>
</dbReference>
<dbReference type="SUPFAM" id="SSF47384">
    <property type="entry name" value="Homodimeric domain of signal transducing histidine kinase"/>
    <property type="match status" value="1"/>
</dbReference>
<dbReference type="GO" id="GO:0005524">
    <property type="term" value="F:ATP binding"/>
    <property type="evidence" value="ECO:0007669"/>
    <property type="project" value="UniProtKB-KW"/>
</dbReference>
<dbReference type="InterPro" id="IPR003660">
    <property type="entry name" value="HAMP_dom"/>
</dbReference>
<evidence type="ECO:0000313" key="15">
    <source>
        <dbReference type="EMBL" id="QSO47701.1"/>
    </source>
</evidence>
<sequence>MLWRSIRIRLVTIQVLLLLFALQLIGGYFVRALNQSLLRAETDTVSRQTQLIATIVAPEVIGQAGNTAVSSQTDANQSGSAASSTQPNGSLLQSFPQLINGVVYVLNKDGVVRDTSAGSALIGQKRIDSLATETLISHKKAVAVHYDPVTHNHLLTVVVPIFNQGQFAGIVESVVSVQNTYTTMRQVTAIFYSGSGLVLALTAALGILLSRTIARPVLDVTNQARKLAAGDFSERVTVHSDDEFGALATAINDLTDKLQAAIAENQHEQGRLQAVIKYMGDGVIAFDKNLNYVFSNDAAARMLPGLMQPNFNPGELLDLQRMVAEDKSEWSSIKKIGTALLNVHVTKIGHKQPQGYVALIRDVTEQEKLQAARRDFVANVSHELKTPLTSVKSYIEALQQYNDTDEETRKRFLDVIDHETNRMVRLTQDLLQLSGLEMRQEPFRAGLIHAREWLETSVERFALSARQQGVTLVSDAFPVVSIRGDRDMLDRLVDNLLSNALKYTPRDGMVRIRATAESDQLTLTVEDTGIGIPEDDLPHVFERFYTVDKARTRKFGGTGLGLAIAREIAERHGGSISLASEPEHGTTVTVILPTVEAR</sequence>
<evidence type="ECO:0000256" key="2">
    <source>
        <dbReference type="ARBA" id="ARBA00004651"/>
    </source>
</evidence>
<keyword evidence="12" id="KW-1133">Transmembrane helix</keyword>
<evidence type="ECO:0000256" key="1">
    <source>
        <dbReference type="ARBA" id="ARBA00000085"/>
    </source>
</evidence>
<dbReference type="Pfam" id="PF00512">
    <property type="entry name" value="HisKA"/>
    <property type="match status" value="1"/>
</dbReference>
<evidence type="ECO:0000256" key="11">
    <source>
        <dbReference type="ARBA" id="ARBA00023136"/>
    </source>
</evidence>
<dbReference type="PANTHER" id="PTHR45453:SF1">
    <property type="entry name" value="PHOSPHATE REGULON SENSOR PROTEIN PHOR"/>
    <property type="match status" value="1"/>
</dbReference>
<dbReference type="Gene3D" id="3.30.450.20">
    <property type="entry name" value="PAS domain"/>
    <property type="match status" value="2"/>
</dbReference>
<dbReference type="PANTHER" id="PTHR45453">
    <property type="entry name" value="PHOSPHATE REGULON SENSOR PROTEIN PHOR"/>
    <property type="match status" value="1"/>
</dbReference>
<dbReference type="EC" id="2.7.13.3" evidence="3"/>
<dbReference type="GO" id="GO:0004721">
    <property type="term" value="F:phosphoprotein phosphatase activity"/>
    <property type="evidence" value="ECO:0007669"/>
    <property type="project" value="TreeGrafter"/>
</dbReference>
<dbReference type="RefSeq" id="WP_206657045.1">
    <property type="nucleotide sequence ID" value="NZ_CP071182.1"/>
</dbReference>
<dbReference type="GO" id="GO:0016036">
    <property type="term" value="P:cellular response to phosphate starvation"/>
    <property type="evidence" value="ECO:0007669"/>
    <property type="project" value="TreeGrafter"/>
</dbReference>
<dbReference type="SMART" id="SM00388">
    <property type="entry name" value="HisKA"/>
    <property type="match status" value="1"/>
</dbReference>